<evidence type="ECO:0000256" key="2">
    <source>
        <dbReference type="ARBA" id="ARBA00023015"/>
    </source>
</evidence>
<dbReference type="EMBL" id="CP060490">
    <property type="protein sequence ID" value="QNL44182.1"/>
    <property type="molecule type" value="Genomic_DNA"/>
</dbReference>
<evidence type="ECO:0000313" key="7">
    <source>
        <dbReference type="EMBL" id="QNL44182.1"/>
    </source>
</evidence>
<evidence type="ECO:0000256" key="4">
    <source>
        <dbReference type="ARBA" id="ARBA00023163"/>
    </source>
</evidence>
<dbReference type="InterPro" id="IPR013249">
    <property type="entry name" value="RNA_pol_sigma70_r4_t2"/>
</dbReference>
<keyword evidence="2" id="KW-0805">Transcription regulation</keyword>
<evidence type="ECO:0000256" key="1">
    <source>
        <dbReference type="ARBA" id="ARBA00010641"/>
    </source>
</evidence>
<keyword evidence="8" id="KW-1185">Reference proteome</keyword>
<dbReference type="Pfam" id="PF08281">
    <property type="entry name" value="Sigma70_r4_2"/>
    <property type="match status" value="1"/>
</dbReference>
<dbReference type="CDD" id="cd06171">
    <property type="entry name" value="Sigma70_r4"/>
    <property type="match status" value="1"/>
</dbReference>
<dbReference type="Proteomes" id="UP000515960">
    <property type="component" value="Chromosome"/>
</dbReference>
<feature type="domain" description="RNA polymerase sigma factor 70 region 4 type 2" evidence="6">
    <location>
        <begin position="95"/>
        <end position="147"/>
    </location>
</feature>
<evidence type="ECO:0000313" key="8">
    <source>
        <dbReference type="Proteomes" id="UP000515960"/>
    </source>
</evidence>
<dbReference type="InterPro" id="IPR007627">
    <property type="entry name" value="RNA_pol_sigma70_r2"/>
</dbReference>
<dbReference type="InterPro" id="IPR039425">
    <property type="entry name" value="RNA_pol_sigma-70-like"/>
</dbReference>
<evidence type="ECO:0000259" key="6">
    <source>
        <dbReference type="Pfam" id="PF08281"/>
    </source>
</evidence>
<dbReference type="Gene3D" id="1.10.1740.10">
    <property type="match status" value="1"/>
</dbReference>
<dbReference type="GO" id="GO:0006352">
    <property type="term" value="P:DNA-templated transcription initiation"/>
    <property type="evidence" value="ECO:0007669"/>
    <property type="project" value="InterPro"/>
</dbReference>
<dbReference type="KEGG" id="ohi:H8790_12190"/>
<evidence type="ECO:0000256" key="3">
    <source>
        <dbReference type="ARBA" id="ARBA00023082"/>
    </source>
</evidence>
<organism evidence="7 8">
    <name type="scientific">Oscillibacter hominis</name>
    <dbReference type="NCBI Taxonomy" id="2763056"/>
    <lineage>
        <taxon>Bacteria</taxon>
        <taxon>Bacillati</taxon>
        <taxon>Bacillota</taxon>
        <taxon>Clostridia</taxon>
        <taxon>Eubacteriales</taxon>
        <taxon>Oscillospiraceae</taxon>
        <taxon>Oscillibacter</taxon>
    </lineage>
</organism>
<dbReference type="PANTHER" id="PTHR43133">
    <property type="entry name" value="RNA POLYMERASE ECF-TYPE SIGMA FACTO"/>
    <property type="match status" value="1"/>
</dbReference>
<dbReference type="InterPro" id="IPR036388">
    <property type="entry name" value="WH-like_DNA-bd_sf"/>
</dbReference>
<evidence type="ECO:0000259" key="5">
    <source>
        <dbReference type="Pfam" id="PF04542"/>
    </source>
</evidence>
<dbReference type="AlphaFoldDB" id="A0A7G9B3Q1"/>
<keyword evidence="3" id="KW-0731">Sigma factor</keyword>
<dbReference type="SUPFAM" id="SSF88659">
    <property type="entry name" value="Sigma3 and sigma4 domains of RNA polymerase sigma factors"/>
    <property type="match status" value="1"/>
</dbReference>
<dbReference type="GO" id="GO:0003677">
    <property type="term" value="F:DNA binding"/>
    <property type="evidence" value="ECO:0007669"/>
    <property type="project" value="InterPro"/>
</dbReference>
<dbReference type="Gene3D" id="1.10.10.10">
    <property type="entry name" value="Winged helix-like DNA-binding domain superfamily/Winged helix DNA-binding domain"/>
    <property type="match status" value="1"/>
</dbReference>
<dbReference type="Pfam" id="PF04542">
    <property type="entry name" value="Sigma70_r2"/>
    <property type="match status" value="1"/>
</dbReference>
<dbReference type="InterPro" id="IPR013324">
    <property type="entry name" value="RNA_pol_sigma_r3/r4-like"/>
</dbReference>
<dbReference type="InterPro" id="IPR014284">
    <property type="entry name" value="RNA_pol_sigma-70_dom"/>
</dbReference>
<proteinExistence type="inferred from homology"/>
<reference evidence="7 8" key="1">
    <citation type="submission" date="2020-08" db="EMBL/GenBank/DDBJ databases">
        <authorList>
            <person name="Liu C."/>
            <person name="Sun Q."/>
        </authorList>
    </citation>
    <scope>NUCLEOTIDE SEQUENCE [LARGE SCALE GENOMIC DNA]</scope>
    <source>
        <strain evidence="7 8">NSJ-62</strain>
    </source>
</reference>
<dbReference type="NCBIfam" id="TIGR02937">
    <property type="entry name" value="sigma70-ECF"/>
    <property type="match status" value="1"/>
</dbReference>
<accession>A0A7G9B3Q1</accession>
<keyword evidence="4" id="KW-0804">Transcription</keyword>
<dbReference type="GO" id="GO:0016987">
    <property type="term" value="F:sigma factor activity"/>
    <property type="evidence" value="ECO:0007669"/>
    <property type="project" value="UniProtKB-KW"/>
</dbReference>
<feature type="domain" description="RNA polymerase sigma-70 region 2" evidence="5">
    <location>
        <begin position="10"/>
        <end position="76"/>
    </location>
</feature>
<sequence length="154" mass="18143">MEQNSFLDAVELHRDMVFRIALHQCGNPHDADDAVQEVFLRLYGEKKPFEGPEHLRRWLIRVTINLCRDMLRSPWRRRRVSLDALPPAFETPEQESLYQSVMALPEKYRTVLDLFYYEGFSVQEIAELLHVSVTSVTTRLSRARKLLKQQLTEV</sequence>
<comment type="similarity">
    <text evidence="1">Belongs to the sigma-70 factor family. ECF subfamily.</text>
</comment>
<dbReference type="InterPro" id="IPR013325">
    <property type="entry name" value="RNA_pol_sigma_r2"/>
</dbReference>
<dbReference type="PANTHER" id="PTHR43133:SF51">
    <property type="entry name" value="RNA POLYMERASE SIGMA FACTOR"/>
    <property type="match status" value="1"/>
</dbReference>
<name>A0A7G9B3Q1_9FIRM</name>
<dbReference type="RefSeq" id="WP_187332783.1">
    <property type="nucleotide sequence ID" value="NZ_CP060490.1"/>
</dbReference>
<protein>
    <submittedName>
        <fullName evidence="7">RNA polymerase sigma factor</fullName>
    </submittedName>
</protein>
<dbReference type="SUPFAM" id="SSF88946">
    <property type="entry name" value="Sigma2 domain of RNA polymerase sigma factors"/>
    <property type="match status" value="1"/>
</dbReference>
<gene>
    <name evidence="7" type="ORF">H8790_12190</name>
</gene>